<feature type="signal peptide" evidence="1">
    <location>
        <begin position="1"/>
        <end position="24"/>
    </location>
</feature>
<keyword evidence="1" id="KW-0732">Signal</keyword>
<feature type="domain" description="Carboxymuconolactone decarboxylase-like" evidence="2">
    <location>
        <begin position="21"/>
        <end position="93"/>
    </location>
</feature>
<evidence type="ECO:0000256" key="1">
    <source>
        <dbReference type="SAM" id="SignalP"/>
    </source>
</evidence>
<feature type="domain" description="Cupin type-2" evidence="3">
    <location>
        <begin position="267"/>
        <end position="331"/>
    </location>
</feature>
<reference evidence="4 5" key="1">
    <citation type="submission" date="2018-08" db="EMBL/GenBank/DDBJ databases">
        <title>A genome reference for cultivated species of the human gut microbiota.</title>
        <authorList>
            <person name="Zou Y."/>
            <person name="Xue W."/>
            <person name="Luo G."/>
        </authorList>
    </citation>
    <scope>NUCLEOTIDE SEQUENCE [LARGE SCALE GENOMIC DNA]</scope>
    <source>
        <strain evidence="4 5">AM13-21</strain>
    </source>
</reference>
<dbReference type="InterPro" id="IPR014710">
    <property type="entry name" value="RmlC-like_jellyroll"/>
</dbReference>
<dbReference type="InterPro" id="IPR013096">
    <property type="entry name" value="Cupin_2"/>
</dbReference>
<dbReference type="SUPFAM" id="SSF51182">
    <property type="entry name" value="RmlC-like cupins"/>
    <property type="match status" value="1"/>
</dbReference>
<feature type="chain" id="PRO_5019253563" evidence="1">
    <location>
        <begin position="25"/>
        <end position="358"/>
    </location>
</feature>
<dbReference type="InterPro" id="IPR011051">
    <property type="entry name" value="RmlC_Cupin_sf"/>
</dbReference>
<dbReference type="AlphaFoldDB" id="A0A415BVZ1"/>
<dbReference type="Proteomes" id="UP000285777">
    <property type="component" value="Unassembled WGS sequence"/>
</dbReference>
<organism evidence="4 5">
    <name type="scientific">Phocaeicola vulgatus</name>
    <name type="common">Bacteroides vulgatus</name>
    <dbReference type="NCBI Taxonomy" id="821"/>
    <lineage>
        <taxon>Bacteria</taxon>
        <taxon>Pseudomonadati</taxon>
        <taxon>Bacteroidota</taxon>
        <taxon>Bacteroidia</taxon>
        <taxon>Bacteroidales</taxon>
        <taxon>Bacteroidaceae</taxon>
        <taxon>Phocaeicola</taxon>
    </lineage>
</organism>
<sequence length="358" mass="39427">MTLYMRRIYVTICICLMTAINMMAQPATPDDGLTLRQQSIVKIASCTGRGDWEKLKPALAAGLDNGLTVNEIREILLHAYAYCGFPRSLRALQTFIAVLDERKTQGIEDIAGRDASPVEDNRTRYERGRDILAEISGVPADASKAGYAEFAPVIERFLKEHLFADLFERDVLTYEERELATVSVIATLGESVEPMLRSHMVICRNLGMTHGQLDRVIAIATTETAGCAVRDVFPKGSKLPDTPNFTGDAWLEMFVTKADSMDCTVGHVTFAPGVRNSWHSHPGGQILLCTSGEGRYQEKGKPVQVLRPGDVVKIAPNVVHWHGAAPDSEFKHIAIGPQQSKGGAVWLDAVTDEEYNNR</sequence>
<dbReference type="Pfam" id="PF07883">
    <property type="entry name" value="Cupin_2"/>
    <property type="match status" value="1"/>
</dbReference>
<evidence type="ECO:0000313" key="4">
    <source>
        <dbReference type="EMBL" id="RHI95658.1"/>
    </source>
</evidence>
<protein>
    <submittedName>
        <fullName evidence="4">Cupin domain-containing protein</fullName>
    </submittedName>
</protein>
<dbReference type="GO" id="GO:0051920">
    <property type="term" value="F:peroxiredoxin activity"/>
    <property type="evidence" value="ECO:0007669"/>
    <property type="project" value="InterPro"/>
</dbReference>
<evidence type="ECO:0000259" key="3">
    <source>
        <dbReference type="Pfam" id="PF07883"/>
    </source>
</evidence>
<dbReference type="EMBL" id="QRLF01000004">
    <property type="protein sequence ID" value="RHI95658.1"/>
    <property type="molecule type" value="Genomic_DNA"/>
</dbReference>
<proteinExistence type="predicted"/>
<dbReference type="SUPFAM" id="SSF69118">
    <property type="entry name" value="AhpD-like"/>
    <property type="match status" value="1"/>
</dbReference>
<feature type="domain" description="Carboxymuconolactone decarboxylase-like" evidence="2">
    <location>
        <begin position="155"/>
        <end position="233"/>
    </location>
</feature>
<dbReference type="InterPro" id="IPR047263">
    <property type="entry name" value="HNL-like_cupin"/>
</dbReference>
<dbReference type="CDD" id="cd02233">
    <property type="entry name" value="cupin_HNL-like"/>
    <property type="match status" value="1"/>
</dbReference>
<name>A0A415BVZ1_PHOVU</name>
<dbReference type="Gene3D" id="1.20.1290.10">
    <property type="entry name" value="AhpD-like"/>
    <property type="match status" value="1"/>
</dbReference>
<evidence type="ECO:0000313" key="5">
    <source>
        <dbReference type="Proteomes" id="UP000285777"/>
    </source>
</evidence>
<comment type="caution">
    <text evidence="4">The sequence shown here is derived from an EMBL/GenBank/DDBJ whole genome shotgun (WGS) entry which is preliminary data.</text>
</comment>
<dbReference type="Gene3D" id="2.60.120.10">
    <property type="entry name" value="Jelly Rolls"/>
    <property type="match status" value="1"/>
</dbReference>
<dbReference type="PANTHER" id="PTHR43698">
    <property type="entry name" value="RIBD C-TERMINAL DOMAIN CONTAINING PROTEIN"/>
    <property type="match status" value="1"/>
</dbReference>
<gene>
    <name evidence="4" type="ORF">DW150_02915</name>
</gene>
<dbReference type="InterPro" id="IPR029032">
    <property type="entry name" value="AhpD-like"/>
</dbReference>
<dbReference type="Pfam" id="PF02627">
    <property type="entry name" value="CMD"/>
    <property type="match status" value="2"/>
</dbReference>
<evidence type="ECO:0000259" key="2">
    <source>
        <dbReference type="Pfam" id="PF02627"/>
    </source>
</evidence>
<accession>A0A415BVZ1</accession>
<dbReference type="PANTHER" id="PTHR43698:SF1">
    <property type="entry name" value="BLL4564 PROTEIN"/>
    <property type="match status" value="1"/>
</dbReference>
<dbReference type="InterPro" id="IPR003779">
    <property type="entry name" value="CMD-like"/>
</dbReference>